<dbReference type="PANTHER" id="PTHR18964:SF149">
    <property type="entry name" value="BIFUNCTIONAL UDP-N-ACETYLGLUCOSAMINE 2-EPIMERASE_N-ACETYLMANNOSAMINE KINASE"/>
    <property type="match status" value="1"/>
</dbReference>
<reference evidence="3" key="1">
    <citation type="journal article" date="2019" name="Int. J. Syst. Evol. Microbiol.">
        <title>The Global Catalogue of Microorganisms (GCM) 10K type strain sequencing project: providing services to taxonomists for standard genome sequencing and annotation.</title>
        <authorList>
            <consortium name="The Broad Institute Genomics Platform"/>
            <consortium name="The Broad Institute Genome Sequencing Center for Infectious Disease"/>
            <person name="Wu L."/>
            <person name="Ma J."/>
        </authorList>
    </citation>
    <scope>NUCLEOTIDE SEQUENCE [LARGE SCALE GENOMIC DNA]</scope>
    <source>
        <strain evidence="3">JCM 18952</strain>
    </source>
</reference>
<dbReference type="EMBL" id="BAABLK010000022">
    <property type="protein sequence ID" value="GAA5226560.1"/>
    <property type="molecule type" value="Genomic_DNA"/>
</dbReference>
<dbReference type="Proteomes" id="UP001501257">
    <property type="component" value="Unassembled WGS sequence"/>
</dbReference>
<dbReference type="Pfam" id="PF00480">
    <property type="entry name" value="ROK"/>
    <property type="match status" value="1"/>
</dbReference>
<dbReference type="InterPro" id="IPR036388">
    <property type="entry name" value="WH-like_DNA-bd_sf"/>
</dbReference>
<dbReference type="SUPFAM" id="SSF53067">
    <property type="entry name" value="Actin-like ATPase domain"/>
    <property type="match status" value="2"/>
</dbReference>
<keyword evidence="3" id="KW-1185">Reference proteome</keyword>
<protein>
    <submittedName>
        <fullName evidence="2">ROK family protein</fullName>
    </submittedName>
</protein>
<evidence type="ECO:0000313" key="3">
    <source>
        <dbReference type="Proteomes" id="UP001501257"/>
    </source>
</evidence>
<dbReference type="SUPFAM" id="SSF46785">
    <property type="entry name" value="Winged helix' DNA-binding domain"/>
    <property type="match status" value="1"/>
</dbReference>
<sequence length="432" mass="45949">MLNPPRPLGSSGGSIAHLREHNLSRILLALASGTPLSRSQIAARTGLGITAMTKLIAELRERELAIEVPDTSPGAIGRPSHHIALADNRWSTASLNLDNGAIHVATGGIAGEYDTSYSIRTPESLEIDEYMNYVAEALNHIASANAKEGKELLALEVAVPGAVNRASGVMMRSILNGWSRPYPLRKVLLDLLQAINRGIAPTVLVGIDRATNYSLLARLRDSPARTQTGTVAHLGGLYAVSGGIYSRSALEHGSTGLAGEFGHFVVDPTGAQCWCGRRGCVETRIGLASLYTRCNGEHDSAVRLLPQLALRHEHFVRQILSRAEAGDELVLRELNEAGRWLGITVDTIATIVNPGALLIDGYLSALAKYLEPEMTRQLESVGPVPAISGLGIAFAEEPFTPVNRGMQIAAGLAVAMQPGAVRGPRNQAGKAR</sequence>
<comment type="caution">
    <text evidence="2">The sequence shown here is derived from an EMBL/GenBank/DDBJ whole genome shotgun (WGS) entry which is preliminary data.</text>
</comment>
<accession>A0ABP9TK53</accession>
<dbReference type="InterPro" id="IPR036390">
    <property type="entry name" value="WH_DNA-bd_sf"/>
</dbReference>
<dbReference type="PANTHER" id="PTHR18964">
    <property type="entry name" value="ROK (REPRESSOR, ORF, KINASE) FAMILY"/>
    <property type="match status" value="1"/>
</dbReference>
<gene>
    <name evidence="2" type="ORF">GCM10025778_10930</name>
</gene>
<evidence type="ECO:0000256" key="1">
    <source>
        <dbReference type="ARBA" id="ARBA00006479"/>
    </source>
</evidence>
<dbReference type="InterPro" id="IPR000600">
    <property type="entry name" value="ROK"/>
</dbReference>
<dbReference type="Gene3D" id="1.10.10.10">
    <property type="entry name" value="Winged helix-like DNA-binding domain superfamily/Winged helix DNA-binding domain"/>
    <property type="match status" value="1"/>
</dbReference>
<name>A0ABP9TK53_9MICC</name>
<organism evidence="2 3">
    <name type="scientific">Paeniglutamicibacter antarcticus</name>
    <dbReference type="NCBI Taxonomy" id="494023"/>
    <lineage>
        <taxon>Bacteria</taxon>
        <taxon>Bacillati</taxon>
        <taxon>Actinomycetota</taxon>
        <taxon>Actinomycetes</taxon>
        <taxon>Micrococcales</taxon>
        <taxon>Micrococcaceae</taxon>
        <taxon>Paeniglutamicibacter</taxon>
    </lineage>
</organism>
<evidence type="ECO:0000313" key="2">
    <source>
        <dbReference type="EMBL" id="GAA5226560.1"/>
    </source>
</evidence>
<dbReference type="InterPro" id="IPR043129">
    <property type="entry name" value="ATPase_NBD"/>
</dbReference>
<proteinExistence type="inferred from homology"/>
<comment type="similarity">
    <text evidence="1">Belongs to the ROK (NagC/XylR) family.</text>
</comment>
<dbReference type="Gene3D" id="3.30.420.40">
    <property type="match status" value="2"/>
</dbReference>